<dbReference type="CDD" id="cd01392">
    <property type="entry name" value="HTH_LacI"/>
    <property type="match status" value="1"/>
</dbReference>
<organism evidence="6 7">
    <name type="scientific">Streptomyces rhizosphaericola</name>
    <dbReference type="NCBI Taxonomy" id="2564098"/>
    <lineage>
        <taxon>Bacteria</taxon>
        <taxon>Bacillati</taxon>
        <taxon>Actinomycetota</taxon>
        <taxon>Actinomycetes</taxon>
        <taxon>Kitasatosporales</taxon>
        <taxon>Streptomycetaceae</taxon>
        <taxon>Streptomyces</taxon>
    </lineage>
</organism>
<evidence type="ECO:0000313" key="6">
    <source>
        <dbReference type="EMBL" id="TGZ09248.1"/>
    </source>
</evidence>
<keyword evidence="7" id="KW-1185">Reference proteome</keyword>
<protein>
    <submittedName>
        <fullName evidence="6">LacI family transcriptional regulator</fullName>
    </submittedName>
</protein>
<keyword evidence="2" id="KW-0238">DNA-binding</keyword>
<dbReference type="Pfam" id="PF13377">
    <property type="entry name" value="Peripla_BP_3"/>
    <property type="match status" value="1"/>
</dbReference>
<dbReference type="RefSeq" id="WP_136016490.1">
    <property type="nucleotide sequence ID" value="NZ_SRZK01000143.1"/>
</dbReference>
<dbReference type="Gene3D" id="1.10.260.40">
    <property type="entry name" value="lambda repressor-like DNA-binding domains"/>
    <property type="match status" value="1"/>
</dbReference>
<dbReference type="InterPro" id="IPR010982">
    <property type="entry name" value="Lambda_DNA-bd_dom_sf"/>
</dbReference>
<proteinExistence type="predicted"/>
<accession>A0ABY2PDY2</accession>
<reference evidence="6 7" key="1">
    <citation type="submission" date="2019-04" db="EMBL/GenBank/DDBJ databases">
        <title>Streptomyces rhizosphaericola sp. nov., an actinobacterium isolated from the wheat rhizosphere.</title>
        <authorList>
            <person name="Vargas Hoyos H.A."/>
            <person name="Santos S.N."/>
            <person name="Genuario D.B."/>
            <person name="Melo I.S."/>
            <person name="Da Silva L.J."/>
            <person name="Da Silva F.S.P."/>
            <person name="Zucchi T.D."/>
        </authorList>
    </citation>
    <scope>NUCLEOTIDE SEQUENCE [LARGE SCALE GENOMIC DNA]</scope>
    <source>
        <strain evidence="6 7">1AS2c</strain>
    </source>
</reference>
<dbReference type="InterPro" id="IPR046335">
    <property type="entry name" value="LacI/GalR-like_sensor"/>
</dbReference>
<dbReference type="Gene3D" id="3.40.50.2300">
    <property type="match status" value="2"/>
</dbReference>
<feature type="domain" description="HTH lacI-type" evidence="5">
    <location>
        <begin position="6"/>
        <end position="60"/>
    </location>
</feature>
<dbReference type="InterPro" id="IPR028082">
    <property type="entry name" value="Peripla_BP_I"/>
</dbReference>
<dbReference type="SUPFAM" id="SSF47413">
    <property type="entry name" value="lambda repressor-like DNA-binding domains"/>
    <property type="match status" value="1"/>
</dbReference>
<feature type="region of interest" description="Disordered" evidence="4">
    <location>
        <begin position="107"/>
        <end position="146"/>
    </location>
</feature>
<dbReference type="Proteomes" id="UP000306274">
    <property type="component" value="Unassembled WGS sequence"/>
</dbReference>
<dbReference type="EMBL" id="SRZK01000143">
    <property type="protein sequence ID" value="TGZ09248.1"/>
    <property type="molecule type" value="Genomic_DNA"/>
</dbReference>
<sequence>MTSRTVTLLDVARAAGVSKSTVSDALQGSGRVAAATRDRVRAVAEELGYRPNSAARRLRRSSTGAIGLHLPRTATRLDYYMNLAFGAVERAQEEGFDVVLLAPTGVAGGGDSKGSPDSTGPTSLTNPTSLTSPASPAGRAATPSGPIASRVDGLLVIDPEVDDSAVPGLLDGGVPVVTGERYLGPTTAPTGAVICDNAASLTALLDHVAERGARHPAVLAPEGTSAWATALRATADSWARERKVAVALRTVPFAATPGEAEETTLALLRTDPSVDAVICAPDGAAPGVLRAAATLGRPVGPGALRAAAPHARTATEPDAGARARTPLLVASCVDGTATRSAEPPVTAVDLRPAAYGRACAELLCDILAGRTTPDTVRRHAWALETRAST</sequence>
<gene>
    <name evidence="6" type="ORF">E5Z02_16230</name>
</gene>
<dbReference type="PANTHER" id="PTHR30146">
    <property type="entry name" value="LACI-RELATED TRANSCRIPTIONAL REPRESSOR"/>
    <property type="match status" value="1"/>
</dbReference>
<dbReference type="Pfam" id="PF00356">
    <property type="entry name" value="LacI"/>
    <property type="match status" value="1"/>
</dbReference>
<dbReference type="PROSITE" id="PS50932">
    <property type="entry name" value="HTH_LACI_2"/>
    <property type="match status" value="1"/>
</dbReference>
<dbReference type="PANTHER" id="PTHR30146:SF153">
    <property type="entry name" value="LACTOSE OPERON REPRESSOR"/>
    <property type="match status" value="1"/>
</dbReference>
<evidence type="ECO:0000256" key="1">
    <source>
        <dbReference type="ARBA" id="ARBA00023015"/>
    </source>
</evidence>
<comment type="caution">
    <text evidence="6">The sequence shown here is derived from an EMBL/GenBank/DDBJ whole genome shotgun (WGS) entry which is preliminary data.</text>
</comment>
<name>A0ABY2PDY2_9ACTN</name>
<keyword evidence="3" id="KW-0804">Transcription</keyword>
<dbReference type="PROSITE" id="PS00356">
    <property type="entry name" value="HTH_LACI_1"/>
    <property type="match status" value="1"/>
</dbReference>
<evidence type="ECO:0000313" key="7">
    <source>
        <dbReference type="Proteomes" id="UP000306274"/>
    </source>
</evidence>
<dbReference type="SUPFAM" id="SSF53822">
    <property type="entry name" value="Periplasmic binding protein-like I"/>
    <property type="match status" value="1"/>
</dbReference>
<evidence type="ECO:0000256" key="3">
    <source>
        <dbReference type="ARBA" id="ARBA00023163"/>
    </source>
</evidence>
<evidence type="ECO:0000256" key="2">
    <source>
        <dbReference type="ARBA" id="ARBA00023125"/>
    </source>
</evidence>
<keyword evidence="1" id="KW-0805">Transcription regulation</keyword>
<dbReference type="SMART" id="SM00354">
    <property type="entry name" value="HTH_LACI"/>
    <property type="match status" value="1"/>
</dbReference>
<evidence type="ECO:0000256" key="4">
    <source>
        <dbReference type="SAM" id="MobiDB-lite"/>
    </source>
</evidence>
<evidence type="ECO:0000259" key="5">
    <source>
        <dbReference type="PROSITE" id="PS50932"/>
    </source>
</evidence>
<feature type="compositionally biased region" description="Low complexity" evidence="4">
    <location>
        <begin position="118"/>
        <end position="138"/>
    </location>
</feature>
<dbReference type="InterPro" id="IPR000843">
    <property type="entry name" value="HTH_LacI"/>
</dbReference>